<dbReference type="PRINTS" id="PR00317">
    <property type="entry name" value="EPENDYMIN"/>
</dbReference>
<keyword evidence="4" id="KW-1185">Reference proteome</keyword>
<dbReference type="OMA" id="NTWTGTL"/>
<reference evidence="3" key="1">
    <citation type="submission" date="2025-08" db="UniProtKB">
        <authorList>
            <consortium name="Ensembl"/>
        </authorList>
    </citation>
    <scope>IDENTIFICATION</scope>
</reference>
<dbReference type="PANTHER" id="PTHR10697">
    <property type="entry name" value="MAMMALIAN EPENDYMIN-RELATED PROTEIN 1"/>
    <property type="match status" value="1"/>
</dbReference>
<dbReference type="GO" id="GO:0005576">
    <property type="term" value="C:extracellular region"/>
    <property type="evidence" value="ECO:0007669"/>
    <property type="project" value="InterPro"/>
</dbReference>
<dbReference type="InterPro" id="IPR001299">
    <property type="entry name" value="Ependymin"/>
</dbReference>
<protein>
    <submittedName>
        <fullName evidence="3">Ependymin-2-like</fullName>
    </submittedName>
</protein>
<evidence type="ECO:0000256" key="2">
    <source>
        <dbReference type="SAM" id="SignalP"/>
    </source>
</evidence>
<comment type="similarity">
    <text evidence="1">Belongs to the ependymin family.</text>
</comment>
<dbReference type="Proteomes" id="UP000261560">
    <property type="component" value="Unplaced"/>
</dbReference>
<dbReference type="PANTHER" id="PTHR10697:SF5">
    <property type="entry name" value="EPENDYMIN-RELATED"/>
    <property type="match status" value="1"/>
</dbReference>
<dbReference type="Ensembl" id="ENSOMET00000007460.1">
    <property type="protein sequence ID" value="ENSOMEP00000025312.1"/>
    <property type="gene ID" value="ENSOMEG00000006439.1"/>
</dbReference>
<dbReference type="GO" id="GO:0005509">
    <property type="term" value="F:calcium ion binding"/>
    <property type="evidence" value="ECO:0007669"/>
    <property type="project" value="InterPro"/>
</dbReference>
<proteinExistence type="inferred from homology"/>
<dbReference type="GO" id="GO:0007160">
    <property type="term" value="P:cell-matrix adhesion"/>
    <property type="evidence" value="ECO:0007669"/>
    <property type="project" value="InterPro"/>
</dbReference>
<sequence>MRAVVLLVSFWMSCLAQRPEPCSSPPLLSGGLSISTQAQELAAFAKYSYDGLGKRIRLTEFGSYGNTTFQLDVLLLFKQGFMYKINNKDRTCFKKHLMEDFHPLAIPNDASLVGQAVLGSSSVQGEGILVNTWTGVLPLRKRLAKYLSTVTEFGCFPVNTLVSTDNKGWVLVSFYNNIMGIPDPQVFTPPTFCKGAQLEEEEEEEKHSFLYRLF</sequence>
<accession>A0A3B3D572</accession>
<dbReference type="AlphaFoldDB" id="A0A3B3D572"/>
<keyword evidence="2" id="KW-0732">Signal</keyword>
<dbReference type="KEGG" id="oml:112156323"/>
<evidence type="ECO:0000256" key="1">
    <source>
        <dbReference type="ARBA" id="ARBA00010771"/>
    </source>
</evidence>
<feature type="signal peptide" evidence="2">
    <location>
        <begin position="1"/>
        <end position="16"/>
    </location>
</feature>
<dbReference type="GeneID" id="112156323"/>
<reference evidence="3" key="2">
    <citation type="submission" date="2025-09" db="UniProtKB">
        <authorList>
            <consortium name="Ensembl"/>
        </authorList>
    </citation>
    <scope>IDENTIFICATION</scope>
</reference>
<dbReference type="RefSeq" id="XP_024144332.1">
    <property type="nucleotide sequence ID" value="XM_024288564.2"/>
</dbReference>
<name>A0A3B3D572_ORYME</name>
<evidence type="ECO:0000313" key="3">
    <source>
        <dbReference type="Ensembl" id="ENSOMEP00000025312.1"/>
    </source>
</evidence>
<organism evidence="3 4">
    <name type="scientific">Oryzias melastigma</name>
    <name type="common">Marine medaka</name>
    <dbReference type="NCBI Taxonomy" id="30732"/>
    <lineage>
        <taxon>Eukaryota</taxon>
        <taxon>Metazoa</taxon>
        <taxon>Chordata</taxon>
        <taxon>Craniata</taxon>
        <taxon>Vertebrata</taxon>
        <taxon>Euteleostomi</taxon>
        <taxon>Actinopterygii</taxon>
        <taxon>Neopterygii</taxon>
        <taxon>Teleostei</taxon>
        <taxon>Neoteleostei</taxon>
        <taxon>Acanthomorphata</taxon>
        <taxon>Ovalentaria</taxon>
        <taxon>Atherinomorphae</taxon>
        <taxon>Beloniformes</taxon>
        <taxon>Adrianichthyidae</taxon>
        <taxon>Oryziinae</taxon>
        <taxon>Oryzias</taxon>
    </lineage>
</organism>
<dbReference type="OrthoDB" id="9942506at2759"/>
<dbReference type="GO" id="GO:0005764">
    <property type="term" value="C:lysosome"/>
    <property type="evidence" value="ECO:0007669"/>
    <property type="project" value="TreeGrafter"/>
</dbReference>
<dbReference type="SMART" id="SM00026">
    <property type="entry name" value="EPEND"/>
    <property type="match status" value="1"/>
</dbReference>
<dbReference type="GeneTree" id="ENSGT00940000164430"/>
<feature type="chain" id="PRO_5017411562" evidence="2">
    <location>
        <begin position="17"/>
        <end position="214"/>
    </location>
</feature>
<dbReference type="Pfam" id="PF00811">
    <property type="entry name" value="Ependymin"/>
    <property type="match status" value="1"/>
</dbReference>
<evidence type="ECO:0000313" key="4">
    <source>
        <dbReference type="Proteomes" id="UP000261560"/>
    </source>
</evidence>